<dbReference type="EMBL" id="QWLB01000012">
    <property type="protein sequence ID" value="RIH92912.1"/>
    <property type="molecule type" value="Genomic_DNA"/>
</dbReference>
<keyword evidence="5" id="KW-1185">Reference proteome</keyword>
<evidence type="ECO:0000259" key="3">
    <source>
        <dbReference type="PROSITE" id="PS50855"/>
    </source>
</evidence>
<sequence>MAQGFGWLEKLLPVNRLVSREELRDGDRAALWWLVSGVVWLTIVDLFGLIIATELVAPQTFAGVEFLTFPRIRILHVNGVIFAWLSAMYWGAVFFMLPRLLGRGLYSPGLARFSAVLWNLMFIGAFVTVAILGWNQGREYGELVWWLDVLLVIAWLLNIYNVIATVLTRRVRPLYVTVWWMVASPLWLAADYIIGNVLWRPQGYVGDPIQNLLTGTGGSGAAPTWIADGMLNWWYAHNLFGLWLTPMLLAVLYYLVPRITNTPLYSQTLSFISFWGMAFFYTGVGHHHILQAPIPGWLKTYATLSFGNAAGTGVYLRDRYRADHARALGQVLHQHAPALRAHRPDLLPAGQHPGFL</sequence>
<dbReference type="Proteomes" id="UP000266178">
    <property type="component" value="Unassembled WGS sequence"/>
</dbReference>
<feature type="transmembrane region" description="Helical" evidence="2">
    <location>
        <begin position="144"/>
        <end position="167"/>
    </location>
</feature>
<feature type="transmembrane region" description="Helical" evidence="2">
    <location>
        <begin position="72"/>
        <end position="97"/>
    </location>
</feature>
<dbReference type="GO" id="GO:0016491">
    <property type="term" value="F:oxidoreductase activity"/>
    <property type="evidence" value="ECO:0007669"/>
    <property type="project" value="UniProtKB-KW"/>
</dbReference>
<dbReference type="GO" id="GO:0016020">
    <property type="term" value="C:membrane"/>
    <property type="evidence" value="ECO:0007669"/>
    <property type="project" value="InterPro"/>
</dbReference>
<reference evidence="4 5" key="1">
    <citation type="submission" date="2018-08" db="EMBL/GenBank/DDBJ databases">
        <title>Meiothermus granaticius genome AF-68 sequencing project.</title>
        <authorList>
            <person name="Da Costa M.S."/>
            <person name="Albuquerque L."/>
            <person name="Raposo P."/>
            <person name="Froufe H.J.C."/>
            <person name="Barroso C.S."/>
            <person name="Egas C."/>
        </authorList>
    </citation>
    <scope>NUCLEOTIDE SEQUENCE [LARGE SCALE GENOMIC DNA]</scope>
    <source>
        <strain evidence="4 5">AF-68</strain>
    </source>
</reference>
<dbReference type="EC" id="1.9.3.1" evidence="4"/>
<dbReference type="AlphaFoldDB" id="A0A399FCZ9"/>
<feature type="transmembrane region" description="Helical" evidence="2">
    <location>
        <begin position="233"/>
        <end position="256"/>
    </location>
</feature>
<dbReference type="GO" id="GO:0020037">
    <property type="term" value="F:heme binding"/>
    <property type="evidence" value="ECO:0007669"/>
    <property type="project" value="InterPro"/>
</dbReference>
<dbReference type="GO" id="GO:0009060">
    <property type="term" value="P:aerobic respiration"/>
    <property type="evidence" value="ECO:0007669"/>
    <property type="project" value="InterPro"/>
</dbReference>
<keyword evidence="1" id="KW-0249">Electron transport</keyword>
<evidence type="ECO:0000313" key="4">
    <source>
        <dbReference type="EMBL" id="RIH92912.1"/>
    </source>
</evidence>
<evidence type="ECO:0000256" key="1">
    <source>
        <dbReference type="ARBA" id="ARBA00022660"/>
    </source>
</evidence>
<gene>
    <name evidence="4" type="primary">ccoN1</name>
    <name evidence="4" type="ORF">Mgrana_01187</name>
</gene>
<dbReference type="GO" id="GO:0004129">
    <property type="term" value="F:cytochrome-c oxidase activity"/>
    <property type="evidence" value="ECO:0007669"/>
    <property type="project" value="InterPro"/>
</dbReference>
<dbReference type="InterPro" id="IPR023616">
    <property type="entry name" value="Cyt_c_oxase-like_su1_dom"/>
</dbReference>
<dbReference type="InterPro" id="IPR036927">
    <property type="entry name" value="Cyt_c_oxase-like_su1_sf"/>
</dbReference>
<dbReference type="SUPFAM" id="SSF81442">
    <property type="entry name" value="Cytochrome c oxidase subunit I-like"/>
    <property type="match status" value="1"/>
</dbReference>
<keyword evidence="1" id="KW-0679">Respiratory chain</keyword>
<dbReference type="Gene3D" id="1.20.210.10">
    <property type="entry name" value="Cytochrome c oxidase-like, subunit I domain"/>
    <property type="match status" value="1"/>
</dbReference>
<keyword evidence="2" id="KW-1133">Transmembrane helix</keyword>
<keyword evidence="2" id="KW-0472">Membrane</keyword>
<dbReference type="InterPro" id="IPR000883">
    <property type="entry name" value="Cyt_C_Oxase_1"/>
</dbReference>
<protein>
    <submittedName>
        <fullName evidence="4">Cbb3-type cytochrome c oxidase subunit CcoN1</fullName>
        <ecNumber evidence="4">1.9.3.1</ecNumber>
    </submittedName>
</protein>
<keyword evidence="2" id="KW-0812">Transmembrane</keyword>
<accession>A0A399FCZ9</accession>
<keyword evidence="1" id="KW-0813">Transport</keyword>
<feature type="transmembrane region" description="Helical" evidence="2">
    <location>
        <begin position="174"/>
        <end position="194"/>
    </location>
</feature>
<dbReference type="PROSITE" id="PS50855">
    <property type="entry name" value="COX1"/>
    <property type="match status" value="1"/>
</dbReference>
<feature type="transmembrane region" description="Helical" evidence="2">
    <location>
        <begin position="268"/>
        <end position="290"/>
    </location>
</feature>
<proteinExistence type="predicted"/>
<keyword evidence="4" id="KW-0560">Oxidoreductase</keyword>
<evidence type="ECO:0000256" key="2">
    <source>
        <dbReference type="SAM" id="Phobius"/>
    </source>
</evidence>
<evidence type="ECO:0000313" key="5">
    <source>
        <dbReference type="Proteomes" id="UP000266178"/>
    </source>
</evidence>
<comment type="caution">
    <text evidence="4">The sequence shown here is derived from an EMBL/GenBank/DDBJ whole genome shotgun (WGS) entry which is preliminary data.</text>
</comment>
<organism evidence="4 5">
    <name type="scientific">Meiothermus granaticius NBRC 107808</name>
    <dbReference type="NCBI Taxonomy" id="1227551"/>
    <lineage>
        <taxon>Bacteria</taxon>
        <taxon>Thermotogati</taxon>
        <taxon>Deinococcota</taxon>
        <taxon>Deinococci</taxon>
        <taxon>Thermales</taxon>
        <taxon>Thermaceae</taxon>
        <taxon>Meiothermus</taxon>
    </lineage>
</organism>
<name>A0A399FCZ9_9DEIN</name>
<feature type="transmembrane region" description="Helical" evidence="2">
    <location>
        <begin position="109"/>
        <end position="132"/>
    </location>
</feature>
<feature type="transmembrane region" description="Helical" evidence="2">
    <location>
        <begin position="30"/>
        <end position="52"/>
    </location>
</feature>
<feature type="transmembrane region" description="Helical" evidence="2">
    <location>
        <begin position="296"/>
        <end position="316"/>
    </location>
</feature>
<feature type="domain" description="Cytochrome oxidase subunit I profile" evidence="3">
    <location>
        <begin position="1"/>
        <end position="316"/>
    </location>
</feature>
<dbReference type="Pfam" id="PF00115">
    <property type="entry name" value="COX1"/>
    <property type="match status" value="1"/>
</dbReference>